<dbReference type="InterPro" id="IPR004158">
    <property type="entry name" value="DUF247_pln"/>
</dbReference>
<proteinExistence type="predicted"/>
<feature type="transmembrane region" description="Helical" evidence="1">
    <location>
        <begin position="458"/>
        <end position="481"/>
    </location>
</feature>
<keyword evidence="1" id="KW-1133">Transmembrane helix</keyword>
<dbReference type="Proteomes" id="UP000298416">
    <property type="component" value="Unassembled WGS sequence"/>
</dbReference>
<evidence type="ECO:0000256" key="1">
    <source>
        <dbReference type="SAM" id="Phobius"/>
    </source>
</evidence>
<organism evidence="2">
    <name type="scientific">Salvia splendens</name>
    <name type="common">Scarlet sage</name>
    <dbReference type="NCBI Taxonomy" id="180675"/>
    <lineage>
        <taxon>Eukaryota</taxon>
        <taxon>Viridiplantae</taxon>
        <taxon>Streptophyta</taxon>
        <taxon>Embryophyta</taxon>
        <taxon>Tracheophyta</taxon>
        <taxon>Spermatophyta</taxon>
        <taxon>Magnoliopsida</taxon>
        <taxon>eudicotyledons</taxon>
        <taxon>Gunneridae</taxon>
        <taxon>Pentapetalae</taxon>
        <taxon>asterids</taxon>
        <taxon>lamiids</taxon>
        <taxon>Lamiales</taxon>
        <taxon>Lamiaceae</taxon>
        <taxon>Nepetoideae</taxon>
        <taxon>Mentheae</taxon>
        <taxon>Salviinae</taxon>
        <taxon>Salvia</taxon>
        <taxon>Salvia subgen. Calosphace</taxon>
        <taxon>core Calosphace</taxon>
    </lineage>
</organism>
<protein>
    <submittedName>
        <fullName evidence="2">Uncharacterized protein</fullName>
    </submittedName>
</protein>
<comment type="caution">
    <text evidence="2">The sequence shown here is derived from an EMBL/GenBank/DDBJ whole genome shotgun (WGS) entry which is preliminary data.</text>
</comment>
<dbReference type="PANTHER" id="PTHR31170">
    <property type="entry name" value="BNAC04G53230D PROTEIN"/>
    <property type="match status" value="1"/>
</dbReference>
<evidence type="ECO:0000313" key="2">
    <source>
        <dbReference type="EMBL" id="KAG6411062.1"/>
    </source>
</evidence>
<accession>A0A8X8ZMQ3</accession>
<name>A0A8X8ZMQ3_SALSN</name>
<dbReference type="AlphaFoldDB" id="A0A8X8ZMQ3"/>
<reference evidence="2" key="2">
    <citation type="submission" date="2020-08" db="EMBL/GenBank/DDBJ databases">
        <title>Plant Genome Project.</title>
        <authorList>
            <person name="Zhang R.-G."/>
        </authorList>
    </citation>
    <scope>NUCLEOTIDE SEQUENCE</scope>
    <source>
        <strain evidence="2">Huo1</strain>
        <tissue evidence="2">Leaf</tissue>
    </source>
</reference>
<dbReference type="OrthoDB" id="1849062at2759"/>
<keyword evidence="3" id="KW-1185">Reference proteome</keyword>
<keyword evidence="1" id="KW-0812">Transmembrane</keyword>
<keyword evidence="1" id="KW-0472">Membrane</keyword>
<gene>
    <name evidence="2" type="ORF">SASPL_129136</name>
</gene>
<dbReference type="EMBL" id="PNBA02000010">
    <property type="protein sequence ID" value="KAG6411062.1"/>
    <property type="molecule type" value="Genomic_DNA"/>
</dbReference>
<dbReference type="PANTHER" id="PTHR31170:SF25">
    <property type="entry name" value="BNAA09G04570D PROTEIN"/>
    <property type="match status" value="1"/>
</dbReference>
<dbReference type="Pfam" id="PF03140">
    <property type="entry name" value="DUF247"/>
    <property type="match status" value="1"/>
</dbReference>
<evidence type="ECO:0000313" key="3">
    <source>
        <dbReference type="Proteomes" id="UP000298416"/>
    </source>
</evidence>
<sequence>MEKRHHGGGSRRDDFEVAVDIATLQDFSALLHSQPKKLYSESHRRRQIQKIPPHIRSRNIQRSQQVYDPVLVSIGPYHHGKRGLRRAEEFKHLCLDCCAGGDEKKKAFFYSKILEEAAAIRDCYAETEIVEKYDDKSLALMMLLDASIIIDFIHNYLGMKGNNFLDWRRCLGAGSWPLMVHDIMLMENQIPLQVLKLLIAMQYEEGEAASFLPRFFAGFLTCKTRLVGVNLKNAEIPEEIEDPSIHLLEAVRKVIVKKKKKKKKKKKNKTKEQHTLMSEYSLVDKNVYMLPRFPTREETVDAGISNMNRSVMDLKAKGIRIRSDPDLSPGEITFVPGICFSELHLPIQYLTPMVMENMIAFEVLPHGCSSPVVLSYAIFMKSLVQSPQDVKELRANGVMLNRLGNVENVVQIMKEIDTFGLHDQDIFKDVKRRIEEHCRSKARTWLADLIYSRFRTPWTAIALFAGVLLLCLTFVQTFFTIQPTNQRAL</sequence>
<reference evidence="2" key="1">
    <citation type="submission" date="2018-01" db="EMBL/GenBank/DDBJ databases">
        <authorList>
            <person name="Mao J.F."/>
        </authorList>
    </citation>
    <scope>NUCLEOTIDE SEQUENCE</scope>
    <source>
        <strain evidence="2">Huo1</strain>
        <tissue evidence="2">Leaf</tissue>
    </source>
</reference>